<name>A0A2U1K9K1_ARTAN</name>
<dbReference type="PANTHER" id="PTHR34835">
    <property type="entry name" value="OS07G0283600 PROTEIN-RELATED"/>
    <property type="match status" value="1"/>
</dbReference>
<dbReference type="Proteomes" id="UP000245207">
    <property type="component" value="Unassembled WGS sequence"/>
</dbReference>
<proteinExistence type="predicted"/>
<evidence type="ECO:0000313" key="3">
    <source>
        <dbReference type="Proteomes" id="UP000245207"/>
    </source>
</evidence>
<protein>
    <submittedName>
        <fullName evidence="2">Uncharacterized protein</fullName>
    </submittedName>
</protein>
<dbReference type="AlphaFoldDB" id="A0A2U1K9K1"/>
<dbReference type="PANTHER" id="PTHR34835:SF90">
    <property type="entry name" value="AMINOTRANSFERASE-LIKE PLANT MOBILE DOMAIN-CONTAINING PROTEIN"/>
    <property type="match status" value="1"/>
</dbReference>
<keyword evidence="3" id="KW-1185">Reference proteome</keyword>
<reference evidence="2 3" key="1">
    <citation type="journal article" date="2018" name="Mol. Plant">
        <title>The genome of Artemisia annua provides insight into the evolution of Asteraceae family and artemisinin biosynthesis.</title>
        <authorList>
            <person name="Shen Q."/>
            <person name="Zhang L."/>
            <person name="Liao Z."/>
            <person name="Wang S."/>
            <person name="Yan T."/>
            <person name="Shi P."/>
            <person name="Liu M."/>
            <person name="Fu X."/>
            <person name="Pan Q."/>
            <person name="Wang Y."/>
            <person name="Lv Z."/>
            <person name="Lu X."/>
            <person name="Zhang F."/>
            <person name="Jiang W."/>
            <person name="Ma Y."/>
            <person name="Chen M."/>
            <person name="Hao X."/>
            <person name="Li L."/>
            <person name="Tang Y."/>
            <person name="Lv G."/>
            <person name="Zhou Y."/>
            <person name="Sun X."/>
            <person name="Brodelius P.E."/>
            <person name="Rose J.K.C."/>
            <person name="Tang K."/>
        </authorList>
    </citation>
    <scope>NUCLEOTIDE SEQUENCE [LARGE SCALE GENOMIC DNA]</scope>
    <source>
        <strain evidence="3">cv. Huhao1</strain>
        <tissue evidence="2">Leaf</tissue>
    </source>
</reference>
<feature type="compositionally biased region" description="Basic and acidic residues" evidence="1">
    <location>
        <begin position="350"/>
        <end position="361"/>
    </location>
</feature>
<gene>
    <name evidence="2" type="ORF">CTI12_AA629790</name>
</gene>
<dbReference type="EMBL" id="PKPP01029148">
    <property type="protein sequence ID" value="PWA24459.1"/>
    <property type="molecule type" value="Genomic_DNA"/>
</dbReference>
<evidence type="ECO:0000313" key="2">
    <source>
        <dbReference type="EMBL" id="PWA24459.1"/>
    </source>
</evidence>
<evidence type="ECO:0000256" key="1">
    <source>
        <dbReference type="SAM" id="MobiDB-lite"/>
    </source>
</evidence>
<organism evidence="2 3">
    <name type="scientific">Artemisia annua</name>
    <name type="common">Sweet wormwood</name>
    <dbReference type="NCBI Taxonomy" id="35608"/>
    <lineage>
        <taxon>Eukaryota</taxon>
        <taxon>Viridiplantae</taxon>
        <taxon>Streptophyta</taxon>
        <taxon>Embryophyta</taxon>
        <taxon>Tracheophyta</taxon>
        <taxon>Spermatophyta</taxon>
        <taxon>Magnoliopsida</taxon>
        <taxon>eudicotyledons</taxon>
        <taxon>Gunneridae</taxon>
        <taxon>Pentapetalae</taxon>
        <taxon>asterids</taxon>
        <taxon>campanulids</taxon>
        <taxon>Asterales</taxon>
        <taxon>Asteraceae</taxon>
        <taxon>Asteroideae</taxon>
        <taxon>Anthemideae</taxon>
        <taxon>Artemisiinae</taxon>
        <taxon>Artemisia</taxon>
    </lineage>
</organism>
<dbReference type="OrthoDB" id="1751080at2759"/>
<sequence length="405" mass="46412">MDLKIVVYNGKSKIDSTMFQSADSTIEFKKYEDRMTRKRIQIMRNIDTSFNRSKKKTEFGILKKKSLVRRSERLNLQKGRNDVISKKTSRRTSERLKNVVKSISSGTHVEDQVRVIDESTLTIRTRGSPSQRFYLLSNMSPQQRNVVSKMGFSSLLAMKVCVIPSRLGFKAVDLFDEHSMSLNLKSGGIKINRETVNAIMGFPMGKEKIKYIKRVRTNNPTIISWRNQFHRYKNLKEMNIRVTEVVNVILDNGNTDRMFLLNFFVVLSSCLCLPGSGVACQKILSFIPDFDDDIKKLDWCSYLKDCLKDNEEAVDVNITGKKGVKSYERSHTFRKIKVASMDDSNTPQQNHDENVPGKASADDCLDKASEELFVSPPNKRQRMFRARKAKELPNGEGQKQNPIIV</sequence>
<comment type="caution">
    <text evidence="2">The sequence shown here is derived from an EMBL/GenBank/DDBJ whole genome shotgun (WGS) entry which is preliminary data.</text>
</comment>
<accession>A0A2U1K9K1</accession>
<feature type="region of interest" description="Disordered" evidence="1">
    <location>
        <begin position="339"/>
        <end position="361"/>
    </location>
</feature>